<evidence type="ECO:0000313" key="5">
    <source>
        <dbReference type="EMBL" id="KXT03312.1"/>
    </source>
</evidence>
<dbReference type="PANTHER" id="PTHR12059">
    <property type="entry name" value="RIBOSOMAL PROTEIN L23-RELATED"/>
    <property type="match status" value="1"/>
</dbReference>
<dbReference type="AlphaFoldDB" id="A0A139HLP6"/>
<dbReference type="EMBL" id="LFZN01000031">
    <property type="protein sequence ID" value="KXT03312.1"/>
    <property type="molecule type" value="Genomic_DNA"/>
</dbReference>
<dbReference type="STRING" id="321146.A0A139HLP6"/>
<reference evidence="5 6" key="1">
    <citation type="submission" date="2015-07" db="EMBL/GenBank/DDBJ databases">
        <title>Comparative genomics of the Sigatoka disease complex on banana suggests a link between parallel evolutionary changes in Pseudocercospora fijiensis and Pseudocercospora eumusae and increased virulence on the banana host.</title>
        <authorList>
            <person name="Chang T.-C."/>
            <person name="Salvucci A."/>
            <person name="Crous P.W."/>
            <person name="Stergiopoulos I."/>
        </authorList>
    </citation>
    <scope>NUCLEOTIDE SEQUENCE [LARGE SCALE GENOMIC DNA]</scope>
    <source>
        <strain evidence="5 6">CBS 114824</strain>
    </source>
</reference>
<keyword evidence="6" id="KW-1185">Reference proteome</keyword>
<comment type="caution">
    <text evidence="5">The sequence shown here is derived from an EMBL/GenBank/DDBJ whole genome shotgun (WGS) entry which is preliminary data.</text>
</comment>
<evidence type="ECO:0000256" key="4">
    <source>
        <dbReference type="ARBA" id="ARBA00039977"/>
    </source>
</evidence>
<dbReference type="OrthoDB" id="275582at2759"/>
<accession>A0A139HLP6</accession>
<evidence type="ECO:0000313" key="6">
    <source>
        <dbReference type="Proteomes" id="UP000070133"/>
    </source>
</evidence>
<dbReference type="InterPro" id="IPR012677">
    <property type="entry name" value="Nucleotide-bd_a/b_plait_sf"/>
</dbReference>
<evidence type="ECO:0000256" key="3">
    <source>
        <dbReference type="ARBA" id="ARBA00023274"/>
    </source>
</evidence>
<evidence type="ECO:0000256" key="2">
    <source>
        <dbReference type="ARBA" id="ARBA00022980"/>
    </source>
</evidence>
<dbReference type="PANTHER" id="PTHR12059:SF5">
    <property type="entry name" value="LARGE RIBOSOMAL SUBUNIT PROTEIN UL23M"/>
    <property type="match status" value="1"/>
</dbReference>
<keyword evidence="2" id="KW-0689">Ribosomal protein</keyword>
<keyword evidence="3" id="KW-0687">Ribonucleoprotein</keyword>
<evidence type="ECO:0000256" key="1">
    <source>
        <dbReference type="ARBA" id="ARBA00006700"/>
    </source>
</evidence>
<protein>
    <recommendedName>
        <fullName evidence="4">Large ribosomal subunit protein uL23m</fullName>
    </recommendedName>
</protein>
<gene>
    <name evidence="5" type="ORF">AC578_3999</name>
</gene>
<dbReference type="GO" id="GO:0003735">
    <property type="term" value="F:structural constituent of ribosome"/>
    <property type="evidence" value="ECO:0007669"/>
    <property type="project" value="InterPro"/>
</dbReference>
<comment type="similarity">
    <text evidence="1">Belongs to the universal ribosomal protein uL23 family.</text>
</comment>
<dbReference type="GO" id="GO:0032543">
    <property type="term" value="P:mitochondrial translation"/>
    <property type="evidence" value="ECO:0007669"/>
    <property type="project" value="TreeGrafter"/>
</dbReference>
<dbReference type="InterPro" id="IPR012678">
    <property type="entry name" value="Ribosomal_uL23/eL15/eS24_sf"/>
</dbReference>
<dbReference type="SUPFAM" id="SSF54189">
    <property type="entry name" value="Ribosomal proteins S24e, L23 and L15e"/>
    <property type="match status" value="1"/>
</dbReference>
<dbReference type="Proteomes" id="UP000070133">
    <property type="component" value="Unassembled WGS sequence"/>
</dbReference>
<dbReference type="InterPro" id="IPR013025">
    <property type="entry name" value="Ribosomal_uL23-like"/>
</dbReference>
<sequence>MYRYETKGSLPRRALQLAKRQSSIAMALATASAAPFRVGQTEVFIPNIRIAFIRGRSPHEARFQVPLWFSKLDLRDYLWHAYQVEILGVRSYVKQSRVQAGKPGDIRPAVRRWHRPKAKKFMTVSLVHPFVWPERPEDHKEWNRKEVQAGDIETRKWQESMGSMSDAMVNEERRERMKEQAKALLEGKVKWKARDESLRFNTSFARGHINTSIRAFSTSTCRRDSLPNKPELDANYIFRFADEQDAREDRYARIPQELPLGEVDDLEECQRNKRAWVLKIMDAIQNTSPMTDMLPVEDSKHVLVSHELCIKQIKSRTKNPMQPHELERCAWLLLDEVWRLHRVGFCAVKYHVGIAHLRNASWGTAVRSKCFIPPLKCSQRLEAIVKAIKDIPFVARDVTRGANLVELASSPHLVVAGKLYSFRANACKRAKDRA</sequence>
<dbReference type="GO" id="GO:0005762">
    <property type="term" value="C:mitochondrial large ribosomal subunit"/>
    <property type="evidence" value="ECO:0007669"/>
    <property type="project" value="TreeGrafter"/>
</dbReference>
<name>A0A139HLP6_9PEZI</name>
<proteinExistence type="inferred from homology"/>
<organism evidence="5 6">
    <name type="scientific">Pseudocercospora eumusae</name>
    <dbReference type="NCBI Taxonomy" id="321146"/>
    <lineage>
        <taxon>Eukaryota</taxon>
        <taxon>Fungi</taxon>
        <taxon>Dikarya</taxon>
        <taxon>Ascomycota</taxon>
        <taxon>Pezizomycotina</taxon>
        <taxon>Dothideomycetes</taxon>
        <taxon>Dothideomycetidae</taxon>
        <taxon>Mycosphaerellales</taxon>
        <taxon>Mycosphaerellaceae</taxon>
        <taxon>Pseudocercospora</taxon>
    </lineage>
</organism>
<dbReference type="Gene3D" id="3.30.70.330">
    <property type="match status" value="1"/>
</dbReference>